<feature type="binding site" evidence="1">
    <location>
        <begin position="172"/>
        <end position="173"/>
    </location>
    <ligand>
        <name>ATP</name>
        <dbReference type="ChEBI" id="CHEBI:30616"/>
    </ligand>
</feature>
<evidence type="ECO:0000259" key="2">
    <source>
        <dbReference type="Pfam" id="PF00586"/>
    </source>
</evidence>
<dbReference type="InterPro" id="IPR036676">
    <property type="entry name" value="PurM-like_C_sf"/>
</dbReference>
<dbReference type="GO" id="GO:0009229">
    <property type="term" value="P:thiamine diphosphate biosynthetic process"/>
    <property type="evidence" value="ECO:0007669"/>
    <property type="project" value="UniProtKB-UniRule"/>
</dbReference>
<sequence>MRVSPVSKPASGIENLLRPTCHLLSLHGIVTITPYGGTVPLTVGDLSESALLERIFPRLARAEAAVVGPGDDAAVLAAPDGRTVISIDTLVQDKDFRLLRENGFTTTGYDVGWKCAAQNLSDINAMGARATSLVVSLTLPADIAVEWVEALADGLTDAIEQLGATGCGVIGGDLGGGTQIVVTAAVTGTLEGRAPVLRSGAQPGDVVALAGTAGRAAAGLALLESGTALEDLGEEELGLIATQCRPEPPLAAGPEAARAGARAMLDISDGLIRDAGRIAKASSVAIDFAPEVLRGLAEPLQSAGRLLGKNPLEWVLGGGEDHGLLAVFGPEIKLPSGFTAVGSISAGTPRVTVGSQAPASIGWDHFAH</sequence>
<evidence type="ECO:0000313" key="4">
    <source>
        <dbReference type="EMBL" id="CAA9272035.1"/>
    </source>
</evidence>
<keyword evidence="1" id="KW-0547">Nucleotide-binding</keyword>
<dbReference type="Pfam" id="PF02769">
    <property type="entry name" value="AIRS_C"/>
    <property type="match status" value="1"/>
</dbReference>
<dbReference type="GO" id="GO:0009228">
    <property type="term" value="P:thiamine biosynthetic process"/>
    <property type="evidence" value="ECO:0007669"/>
    <property type="project" value="UniProtKB-KW"/>
</dbReference>
<dbReference type="NCBIfam" id="TIGR01379">
    <property type="entry name" value="thiL"/>
    <property type="match status" value="1"/>
</dbReference>
<keyword evidence="1" id="KW-0784">Thiamine biosynthesis</keyword>
<dbReference type="InterPro" id="IPR036921">
    <property type="entry name" value="PurM-like_N_sf"/>
</dbReference>
<dbReference type="GO" id="GO:0009030">
    <property type="term" value="F:thiamine-phosphate kinase activity"/>
    <property type="evidence" value="ECO:0007669"/>
    <property type="project" value="UniProtKB-UniRule"/>
</dbReference>
<feature type="binding site" evidence="1">
    <location>
        <position position="86"/>
    </location>
    <ligand>
        <name>Mg(2+)</name>
        <dbReference type="ChEBI" id="CHEBI:18420"/>
        <label>4</label>
    </ligand>
</feature>
<keyword evidence="1" id="KW-0067">ATP-binding</keyword>
<dbReference type="InterPro" id="IPR016188">
    <property type="entry name" value="PurM-like_N"/>
</dbReference>
<comment type="function">
    <text evidence="1">Catalyzes the ATP-dependent phosphorylation of thiamine-monophosphate (TMP) to form thiamine-pyrophosphate (TPP), the active form of vitamin B1.</text>
</comment>
<feature type="binding site" evidence="1">
    <location>
        <position position="72"/>
    </location>
    <ligand>
        <name>Mg(2+)</name>
        <dbReference type="ChEBI" id="CHEBI:18420"/>
        <label>4</label>
    </ligand>
</feature>
<dbReference type="PANTHER" id="PTHR30270:SF0">
    <property type="entry name" value="THIAMINE-MONOPHOSPHATE KINASE"/>
    <property type="match status" value="1"/>
</dbReference>
<feature type="binding site" evidence="1">
    <location>
        <position position="198"/>
    </location>
    <ligand>
        <name>ATP</name>
        <dbReference type="ChEBI" id="CHEBI:30616"/>
    </ligand>
</feature>
<reference evidence="4" key="1">
    <citation type="submission" date="2020-02" db="EMBL/GenBank/DDBJ databases">
        <authorList>
            <person name="Meier V. D."/>
        </authorList>
    </citation>
    <scope>NUCLEOTIDE SEQUENCE</scope>
    <source>
        <strain evidence="4">AVDCRST_MAG83</strain>
    </source>
</reference>
<dbReference type="Gene3D" id="3.30.1330.10">
    <property type="entry name" value="PurM-like, N-terminal domain"/>
    <property type="match status" value="1"/>
</dbReference>
<feature type="binding site" evidence="1">
    <location>
        <position position="269"/>
    </location>
    <ligand>
        <name>Mg(2+)</name>
        <dbReference type="ChEBI" id="CHEBI:18420"/>
        <label>5</label>
    </ligand>
</feature>
<feature type="binding site" evidence="1">
    <location>
        <position position="122"/>
    </location>
    <ligand>
        <name>Mg(2+)</name>
        <dbReference type="ChEBI" id="CHEBI:18420"/>
        <label>4</label>
    </ligand>
</feature>
<feature type="binding site" evidence="1">
    <location>
        <position position="122"/>
    </location>
    <ligand>
        <name>Mg(2+)</name>
        <dbReference type="ChEBI" id="CHEBI:18420"/>
        <label>3</label>
    </ligand>
</feature>
<evidence type="ECO:0000259" key="3">
    <source>
        <dbReference type="Pfam" id="PF02769"/>
    </source>
</evidence>
<dbReference type="SUPFAM" id="SSF56042">
    <property type="entry name" value="PurM C-terminal domain-like"/>
    <property type="match status" value="1"/>
</dbReference>
<dbReference type="EC" id="2.7.4.16" evidence="1"/>
<dbReference type="EMBL" id="CADCTE010000177">
    <property type="protein sequence ID" value="CAA9272035.1"/>
    <property type="molecule type" value="Genomic_DNA"/>
</dbReference>
<feature type="binding site" evidence="1">
    <location>
        <position position="88"/>
    </location>
    <ligand>
        <name>Mg(2+)</name>
        <dbReference type="ChEBI" id="CHEBI:18420"/>
        <label>2</label>
    </ligand>
</feature>
<protein>
    <recommendedName>
        <fullName evidence="1">Thiamine-monophosphate kinase</fullName>
        <shortName evidence="1">TMP kinase</shortName>
        <shortName evidence="1">Thiamine-phosphate kinase</shortName>
        <ecNumber evidence="1">2.7.4.16</ecNumber>
    </recommendedName>
</protein>
<gene>
    <name evidence="1" type="primary">thiL</name>
    <name evidence="4" type="ORF">AVDCRST_MAG83-3341</name>
</gene>
<feature type="binding site" evidence="1">
    <location>
        <position position="95"/>
    </location>
    <ligand>
        <name>substrate</name>
    </ligand>
</feature>
<feature type="binding site" evidence="1">
    <location>
        <position position="266"/>
    </location>
    <ligand>
        <name>Mg(2+)</name>
        <dbReference type="ChEBI" id="CHEBI:18420"/>
        <label>3</label>
    </ligand>
</feature>
<feature type="binding site" evidence="1">
    <location>
        <position position="363"/>
    </location>
    <ligand>
        <name>substrate</name>
    </ligand>
</feature>
<comment type="similarity">
    <text evidence="1">Belongs to the thiamine-monophosphate kinase family.</text>
</comment>
<dbReference type="InterPro" id="IPR006283">
    <property type="entry name" value="ThiL-like"/>
</dbReference>
<dbReference type="Pfam" id="PF00586">
    <property type="entry name" value="AIRS"/>
    <property type="match status" value="1"/>
</dbReference>
<dbReference type="HAMAP" id="MF_02128">
    <property type="entry name" value="TMP_kinase"/>
    <property type="match status" value="1"/>
</dbReference>
<dbReference type="CDD" id="cd02194">
    <property type="entry name" value="ThiL"/>
    <property type="match status" value="1"/>
</dbReference>
<dbReference type="GO" id="GO:0005524">
    <property type="term" value="F:ATP binding"/>
    <property type="evidence" value="ECO:0007669"/>
    <property type="project" value="UniProtKB-UniRule"/>
</dbReference>
<dbReference type="PIRSF" id="PIRSF005303">
    <property type="entry name" value="Thiam_monoph_kin"/>
    <property type="match status" value="1"/>
</dbReference>
<keyword evidence="1" id="KW-0479">Metal-binding</keyword>
<dbReference type="InterPro" id="IPR010918">
    <property type="entry name" value="PurM-like_C_dom"/>
</dbReference>
<keyword evidence="1" id="KW-0460">Magnesium</keyword>
<feature type="binding site" evidence="1">
    <location>
        <position position="173"/>
    </location>
    <ligand>
        <name>Mg(2+)</name>
        <dbReference type="ChEBI" id="CHEBI:18420"/>
        <label>1</label>
    </ligand>
</feature>
<feature type="binding site" evidence="1">
    <location>
        <position position="72"/>
    </location>
    <ligand>
        <name>Mg(2+)</name>
        <dbReference type="ChEBI" id="CHEBI:18420"/>
        <label>3</label>
    </ligand>
</feature>
<feature type="domain" description="PurM-like N-terminal" evidence="2">
    <location>
        <begin position="70"/>
        <end position="189"/>
    </location>
</feature>
<dbReference type="AlphaFoldDB" id="A0A6J4J8Q0"/>
<keyword evidence="1 4" id="KW-0808">Transferase</keyword>
<dbReference type="Gene3D" id="3.90.650.10">
    <property type="entry name" value="PurM-like C-terminal domain"/>
    <property type="match status" value="1"/>
</dbReference>
<dbReference type="GO" id="GO:0000287">
    <property type="term" value="F:magnesium ion binding"/>
    <property type="evidence" value="ECO:0007669"/>
    <property type="project" value="UniProtKB-UniRule"/>
</dbReference>
<feature type="binding site" evidence="1">
    <location>
        <position position="122"/>
    </location>
    <ligand>
        <name>Mg(2+)</name>
        <dbReference type="ChEBI" id="CHEBI:18420"/>
        <label>2</label>
    </ligand>
</feature>
<comment type="pathway">
    <text evidence="1">Cofactor biosynthesis; thiamine diphosphate biosynthesis; thiamine diphosphate from thiamine phosphate: step 1/1.</text>
</comment>
<feature type="binding site" evidence="1">
    <location>
        <position position="88"/>
    </location>
    <ligand>
        <name>Mg(2+)</name>
        <dbReference type="ChEBI" id="CHEBI:18420"/>
        <label>1</label>
    </ligand>
</feature>
<comment type="miscellaneous">
    <text evidence="1">Reaction mechanism of ThiL seems to utilize a direct, inline transfer of the gamma-phosphate of ATP to TMP rather than a phosphorylated enzyme intermediate.</text>
</comment>
<name>A0A6J4J8Q0_9MICC</name>
<accession>A0A6J4J8Q0</accession>
<dbReference type="SUPFAM" id="SSF55326">
    <property type="entry name" value="PurM N-terminal domain-like"/>
    <property type="match status" value="1"/>
</dbReference>
<dbReference type="UniPathway" id="UPA00060">
    <property type="reaction ID" value="UER00142"/>
</dbReference>
<comment type="catalytic activity">
    <reaction evidence="1">
        <text>thiamine phosphate + ATP = thiamine diphosphate + ADP</text>
        <dbReference type="Rhea" id="RHEA:15913"/>
        <dbReference type="ChEBI" id="CHEBI:30616"/>
        <dbReference type="ChEBI" id="CHEBI:37575"/>
        <dbReference type="ChEBI" id="CHEBI:58937"/>
        <dbReference type="ChEBI" id="CHEBI:456216"/>
        <dbReference type="EC" id="2.7.4.16"/>
    </reaction>
</comment>
<feature type="binding site" evidence="1">
    <location>
        <position position="320"/>
    </location>
    <ligand>
        <name>substrate</name>
    </ligand>
</feature>
<dbReference type="PANTHER" id="PTHR30270">
    <property type="entry name" value="THIAMINE-MONOPHOSPHATE KINASE"/>
    <property type="match status" value="1"/>
</dbReference>
<proteinExistence type="inferred from homology"/>
<keyword evidence="1 4" id="KW-0418">Kinase</keyword>
<feature type="binding site" evidence="1">
    <location>
        <position position="268"/>
    </location>
    <ligand>
        <name>ATP</name>
        <dbReference type="ChEBI" id="CHEBI:30616"/>
    </ligand>
</feature>
<feature type="domain" description="PurM-like C-terminal" evidence="3">
    <location>
        <begin position="202"/>
        <end position="291"/>
    </location>
</feature>
<comment type="caution">
    <text evidence="1">Lacks conserved residue(s) required for the propagation of feature annotation.</text>
</comment>
<evidence type="ECO:0000256" key="1">
    <source>
        <dbReference type="HAMAP-Rule" id="MF_02128"/>
    </source>
</evidence>
<organism evidence="4">
    <name type="scientific">uncultured Arthrobacter sp</name>
    <dbReference type="NCBI Taxonomy" id="114050"/>
    <lineage>
        <taxon>Bacteria</taxon>
        <taxon>Bacillati</taxon>
        <taxon>Actinomycetota</taxon>
        <taxon>Actinomycetes</taxon>
        <taxon>Micrococcales</taxon>
        <taxon>Micrococcaceae</taxon>
        <taxon>Arthrobacter</taxon>
        <taxon>environmental samples</taxon>
    </lineage>
</organism>
<dbReference type="NCBIfam" id="NF004351">
    <property type="entry name" value="PRK05731.1-4"/>
    <property type="match status" value="1"/>
</dbReference>